<keyword evidence="1" id="KW-1133">Transmembrane helix</keyword>
<protein>
    <submittedName>
        <fullName evidence="2">Uncharacterized protein</fullName>
    </submittedName>
</protein>
<keyword evidence="1" id="KW-0472">Membrane</keyword>
<evidence type="ECO:0000256" key="1">
    <source>
        <dbReference type="SAM" id="Phobius"/>
    </source>
</evidence>
<dbReference type="RefSeq" id="WP_165883493.1">
    <property type="nucleotide sequence ID" value="NZ_CP035810.1"/>
</dbReference>
<gene>
    <name evidence="2" type="ORF">EW640_07080</name>
</gene>
<name>A0A6G8KX29_9MICO</name>
<dbReference type="Proteomes" id="UP000501518">
    <property type="component" value="Chromosome"/>
</dbReference>
<dbReference type="EMBL" id="CP035810">
    <property type="protein sequence ID" value="QIN29060.1"/>
    <property type="molecule type" value="Genomic_DNA"/>
</dbReference>
<organism evidence="2 3">
    <name type="scientific">Brevibacterium luteolum</name>
    <dbReference type="NCBI Taxonomy" id="199591"/>
    <lineage>
        <taxon>Bacteria</taxon>
        <taxon>Bacillati</taxon>
        <taxon>Actinomycetota</taxon>
        <taxon>Actinomycetes</taxon>
        <taxon>Micrococcales</taxon>
        <taxon>Brevibacteriaceae</taxon>
        <taxon>Brevibacterium</taxon>
    </lineage>
</organism>
<proteinExistence type="predicted"/>
<reference evidence="2 3" key="1">
    <citation type="submission" date="2019-02" db="EMBL/GenBank/DDBJ databases">
        <title>Complete Genome Sequence and Methylome Analysis of Brevibacterium luteolum NEB1784.</title>
        <authorList>
            <person name="Fomenkov A."/>
            <person name="Roberts R.J."/>
        </authorList>
    </citation>
    <scope>NUCLEOTIDE SEQUENCE [LARGE SCALE GENOMIC DNA]</scope>
    <source>
        <strain evidence="2 3">NEB1784</strain>
    </source>
</reference>
<feature type="transmembrane region" description="Helical" evidence="1">
    <location>
        <begin position="74"/>
        <end position="94"/>
    </location>
</feature>
<keyword evidence="1" id="KW-0812">Transmembrane</keyword>
<sequence length="156" mass="16755">MREYARLCAIASPLLLGLTIGFPVYESAEPGFAMLSSNVLQAADRSMATWLLRPGTAISVLMAIQSLTGWHPRVWGWIGLAGSACLFTGAVGVVTAEWPHIMYDHIIDGELVPHGPVQAEPSWGLLLVLAATVSLAVASILQLVSGRRRTLPLLQR</sequence>
<accession>A0A6G8KX29</accession>
<dbReference type="AlphaFoldDB" id="A0A6G8KX29"/>
<feature type="transmembrane region" description="Helical" evidence="1">
    <location>
        <begin position="47"/>
        <end position="67"/>
    </location>
</feature>
<feature type="transmembrane region" description="Helical" evidence="1">
    <location>
        <begin position="123"/>
        <end position="144"/>
    </location>
</feature>
<evidence type="ECO:0000313" key="3">
    <source>
        <dbReference type="Proteomes" id="UP000501518"/>
    </source>
</evidence>
<dbReference type="KEGG" id="blut:EW640_07080"/>
<evidence type="ECO:0000313" key="2">
    <source>
        <dbReference type="EMBL" id="QIN29060.1"/>
    </source>
</evidence>